<feature type="compositionally biased region" description="Low complexity" evidence="5">
    <location>
        <begin position="1"/>
        <end position="18"/>
    </location>
</feature>
<dbReference type="Pfam" id="PF07745">
    <property type="entry name" value="Glyco_hydro_53"/>
    <property type="match status" value="1"/>
</dbReference>
<evidence type="ECO:0000256" key="4">
    <source>
        <dbReference type="RuleBase" id="RU361192"/>
    </source>
</evidence>
<dbReference type="Gene3D" id="3.20.20.80">
    <property type="entry name" value="Glycosidases"/>
    <property type="match status" value="1"/>
</dbReference>
<gene>
    <name evidence="6" type="ORF">EBN88_06770</name>
</gene>
<reference evidence="6 7" key="1">
    <citation type="submission" date="2018-10" db="EMBL/GenBank/DDBJ databases">
        <title>Isolation, diversity and antifungal activity of actinobacteria from wheat.</title>
        <authorList>
            <person name="Han C."/>
        </authorList>
    </citation>
    <scope>NUCLEOTIDE SEQUENCE [LARGE SCALE GENOMIC DNA]</scope>
    <source>
        <strain evidence="6 7">NEAU-YY642</strain>
    </source>
</reference>
<evidence type="ECO:0000313" key="6">
    <source>
        <dbReference type="EMBL" id="RMI43589.1"/>
    </source>
</evidence>
<sequence length="397" mass="41677">MMGTSSTFNASSTSNAFGAGDGRARSGGTSRRAVLRGAGAALAAPLAWPLLAGGVARAADGPIRGVDVSSLPKAEDLGAVFRRADGSTADALTILAENGANWVRLKVWVNSPDGYHDTARIAALARRAAALGMEILVDFHYSDSWADPGQQHKPAAWAGLDAAGLERAVAEHTSAVLGALVEQGTPAGMAQIGNEINAGMLWPDGSTDDFDRLAALLTAGAEAAAEVSPSTRRALHLAEGGDNALFRWWFDNATARAVPFEVIALSFYGYWHGTLPELQANLHDLVARYDRDVVVVETAYPFTLGSDDDHEDIIGEESQLVAGYPATPEGQLRWVRDIASVVAGVPGGRGLGVFYWEPAWTAVAGNGWDPADPASGNAWENQAVFDYQGTVLPAAGW</sequence>
<dbReference type="GO" id="GO:0031218">
    <property type="term" value="F:arabinogalactan endo-1,4-beta-galactosidase activity"/>
    <property type="evidence" value="ECO:0007669"/>
    <property type="project" value="UniProtKB-EC"/>
</dbReference>
<accession>A0A3M2M1P3</accession>
<proteinExistence type="inferred from homology"/>
<evidence type="ECO:0000256" key="2">
    <source>
        <dbReference type="ARBA" id="ARBA00022801"/>
    </source>
</evidence>
<dbReference type="PANTHER" id="PTHR34983">
    <property type="entry name" value="ARABINOGALACTAN ENDO-BETA-1,4-GALACTANASE A"/>
    <property type="match status" value="1"/>
</dbReference>
<keyword evidence="3 4" id="KW-0326">Glycosidase</keyword>
<evidence type="ECO:0000256" key="3">
    <source>
        <dbReference type="ARBA" id="ARBA00023295"/>
    </source>
</evidence>
<keyword evidence="7" id="KW-1185">Reference proteome</keyword>
<dbReference type="PANTHER" id="PTHR34983:SF2">
    <property type="entry name" value="ENDO-BETA-1,4-GALACTANASE"/>
    <property type="match status" value="1"/>
</dbReference>
<comment type="caution">
    <text evidence="6">The sequence shown here is derived from an EMBL/GenBank/DDBJ whole genome shotgun (WGS) entry which is preliminary data.</text>
</comment>
<dbReference type="InterPro" id="IPR006311">
    <property type="entry name" value="TAT_signal"/>
</dbReference>
<evidence type="ECO:0000256" key="5">
    <source>
        <dbReference type="SAM" id="MobiDB-lite"/>
    </source>
</evidence>
<evidence type="ECO:0000313" key="7">
    <source>
        <dbReference type="Proteomes" id="UP000278673"/>
    </source>
</evidence>
<comment type="catalytic activity">
    <reaction evidence="4">
        <text>The enzyme specifically hydrolyzes (1-&gt;4)-beta-D-galactosidic linkages in type I arabinogalactans.</text>
        <dbReference type="EC" id="3.2.1.89"/>
    </reaction>
</comment>
<evidence type="ECO:0000256" key="1">
    <source>
        <dbReference type="ARBA" id="ARBA00010687"/>
    </source>
</evidence>
<dbReference type="Proteomes" id="UP000278673">
    <property type="component" value="Unassembled WGS sequence"/>
</dbReference>
<dbReference type="InterPro" id="IPR011683">
    <property type="entry name" value="Glyco_hydro_53"/>
</dbReference>
<dbReference type="PROSITE" id="PS51318">
    <property type="entry name" value="TAT"/>
    <property type="match status" value="1"/>
</dbReference>
<dbReference type="InterPro" id="IPR017853">
    <property type="entry name" value="GH"/>
</dbReference>
<organism evidence="6 7">
    <name type="scientific">Streptomyces triticirhizae</name>
    <dbReference type="NCBI Taxonomy" id="2483353"/>
    <lineage>
        <taxon>Bacteria</taxon>
        <taxon>Bacillati</taxon>
        <taxon>Actinomycetota</taxon>
        <taxon>Actinomycetes</taxon>
        <taxon>Kitasatosporales</taxon>
        <taxon>Streptomycetaceae</taxon>
        <taxon>Streptomyces</taxon>
    </lineage>
</organism>
<dbReference type="AlphaFoldDB" id="A0A3M2M1P3"/>
<comment type="similarity">
    <text evidence="1 4">Belongs to the glycosyl hydrolase 53 family.</text>
</comment>
<keyword evidence="2 4" id="KW-0378">Hydrolase</keyword>
<dbReference type="EC" id="3.2.1.89" evidence="4"/>
<protein>
    <recommendedName>
        <fullName evidence="4">Arabinogalactan endo-beta-1,4-galactanase</fullName>
        <ecNumber evidence="4">3.2.1.89</ecNumber>
    </recommendedName>
</protein>
<dbReference type="SUPFAM" id="SSF51445">
    <property type="entry name" value="(Trans)glycosidases"/>
    <property type="match status" value="1"/>
</dbReference>
<feature type="region of interest" description="Disordered" evidence="5">
    <location>
        <begin position="1"/>
        <end position="25"/>
    </location>
</feature>
<name>A0A3M2M1P3_9ACTN</name>
<dbReference type="GO" id="GO:0045490">
    <property type="term" value="P:pectin catabolic process"/>
    <property type="evidence" value="ECO:0007669"/>
    <property type="project" value="TreeGrafter"/>
</dbReference>
<dbReference type="GO" id="GO:0015926">
    <property type="term" value="F:glucosidase activity"/>
    <property type="evidence" value="ECO:0007669"/>
    <property type="project" value="InterPro"/>
</dbReference>
<dbReference type="EMBL" id="RFFJ01000022">
    <property type="protein sequence ID" value="RMI43589.1"/>
    <property type="molecule type" value="Genomic_DNA"/>
</dbReference>